<reference evidence="4" key="1">
    <citation type="submission" date="2015-10" db="EMBL/GenBank/DDBJ databases">
        <title>Metagenome-Assembled Genomes uncover a global brackish microbiome.</title>
        <authorList>
            <person name="Hugerth L.W."/>
            <person name="Larsson J."/>
            <person name="Alneberg J."/>
            <person name="Lindh M.V."/>
            <person name="Legrand C."/>
            <person name="Pinhassi J."/>
            <person name="Andersson A."/>
        </authorList>
    </citation>
    <scope>NUCLEOTIDE SEQUENCE [LARGE SCALE GENOMIC DNA]</scope>
</reference>
<comment type="caution">
    <text evidence="3">The sequence shown here is derived from an EMBL/GenBank/DDBJ whole genome shotgun (WGS) entry which is preliminary data.</text>
</comment>
<sequence length="89" mass="10183">MSKTVFCKKFQKDLPAMTVPPMPGPKGKELVDSISLDAWEAWKSHQTMLINERHLDLSKAEDRAWLLDQMGKFFNNEEVEQASGFKALD</sequence>
<comment type="function">
    <text evidence="2">Could be a mediator in iron transactions between iron acquisition and iron-requiring processes, such as synthesis and/or repair of Fe-S clusters in biosynthetic enzymes.</text>
</comment>
<evidence type="ECO:0000256" key="1">
    <source>
        <dbReference type="ARBA" id="ARBA00023004"/>
    </source>
</evidence>
<organism evidence="3 4">
    <name type="scientific">SAR86 cluster bacterium BACL1 MAG-120920-bin57</name>
    <dbReference type="NCBI Taxonomy" id="1655571"/>
    <lineage>
        <taxon>Bacteria</taxon>
        <taxon>Pseudomonadati</taxon>
        <taxon>Pseudomonadota</taxon>
        <taxon>Gammaproteobacteria</taxon>
        <taxon>SAR86 cluster</taxon>
    </lineage>
</organism>
<protein>
    <recommendedName>
        <fullName evidence="2">Probable Fe(2+)-trafficking protein</fullName>
    </recommendedName>
</protein>
<evidence type="ECO:0000313" key="3">
    <source>
        <dbReference type="EMBL" id="KRO40373.1"/>
    </source>
</evidence>
<accession>A0A0R2PQY6</accession>
<dbReference type="PIRSF" id="PIRSF029827">
    <property type="entry name" value="Fe_traffic_YggX"/>
    <property type="match status" value="1"/>
</dbReference>
<gene>
    <name evidence="3" type="ORF">ABR63_03040</name>
</gene>
<dbReference type="InterPro" id="IPR007457">
    <property type="entry name" value="Fe_traffick_prot_YggX"/>
</dbReference>
<dbReference type="GO" id="GO:0005829">
    <property type="term" value="C:cytosol"/>
    <property type="evidence" value="ECO:0007669"/>
    <property type="project" value="TreeGrafter"/>
</dbReference>
<dbReference type="PANTHER" id="PTHR36965:SF1">
    <property type="entry name" value="FE(2+)-TRAFFICKING PROTEIN-RELATED"/>
    <property type="match status" value="1"/>
</dbReference>
<dbReference type="SUPFAM" id="SSF111148">
    <property type="entry name" value="YggX-like"/>
    <property type="match status" value="1"/>
</dbReference>
<comment type="similarity">
    <text evidence="2">Belongs to the Fe(2+)-trafficking protein family.</text>
</comment>
<dbReference type="Gene3D" id="1.10.3880.10">
    <property type="entry name" value="Fe(II) trafficking protein YggX"/>
    <property type="match status" value="1"/>
</dbReference>
<dbReference type="AlphaFoldDB" id="A0A0R2PQY6"/>
<name>A0A0R2PQY6_9GAMM</name>
<dbReference type="Pfam" id="PF04362">
    <property type="entry name" value="Iron_traffic"/>
    <property type="match status" value="1"/>
</dbReference>
<dbReference type="Proteomes" id="UP000050874">
    <property type="component" value="Unassembled WGS sequence"/>
</dbReference>
<proteinExistence type="inferred from homology"/>
<evidence type="ECO:0000313" key="4">
    <source>
        <dbReference type="Proteomes" id="UP000050874"/>
    </source>
</evidence>
<dbReference type="GO" id="GO:0005506">
    <property type="term" value="F:iron ion binding"/>
    <property type="evidence" value="ECO:0007669"/>
    <property type="project" value="UniProtKB-UniRule"/>
</dbReference>
<dbReference type="HAMAP" id="MF_00686">
    <property type="entry name" value="Fe_traffic_YggX"/>
    <property type="match status" value="1"/>
</dbReference>
<evidence type="ECO:0000256" key="2">
    <source>
        <dbReference type="HAMAP-Rule" id="MF_00686"/>
    </source>
</evidence>
<dbReference type="EMBL" id="LIAV01000125">
    <property type="protein sequence ID" value="KRO40373.1"/>
    <property type="molecule type" value="Genomic_DNA"/>
</dbReference>
<keyword evidence="1 2" id="KW-0408">Iron</keyword>
<dbReference type="InterPro" id="IPR036766">
    <property type="entry name" value="Fe_traffick_prot_YggX_sf"/>
</dbReference>
<dbReference type="GO" id="GO:0034599">
    <property type="term" value="P:cellular response to oxidative stress"/>
    <property type="evidence" value="ECO:0007669"/>
    <property type="project" value="TreeGrafter"/>
</dbReference>
<dbReference type="NCBIfam" id="NF003817">
    <property type="entry name" value="PRK05408.1"/>
    <property type="match status" value="1"/>
</dbReference>
<dbReference type="PANTHER" id="PTHR36965">
    <property type="entry name" value="FE(2+)-TRAFFICKING PROTEIN-RELATED"/>
    <property type="match status" value="1"/>
</dbReference>